<keyword evidence="2" id="KW-0812">Transmembrane</keyword>
<evidence type="ECO:0000313" key="5">
    <source>
        <dbReference type="Proteomes" id="UP000295382"/>
    </source>
</evidence>
<accession>A0A4R3HS47</accession>
<proteinExistence type="predicted"/>
<dbReference type="EMBL" id="SLZQ01000017">
    <property type="protein sequence ID" value="TCS33315.1"/>
    <property type="molecule type" value="Genomic_DNA"/>
</dbReference>
<feature type="compositionally biased region" description="Basic and acidic residues" evidence="1">
    <location>
        <begin position="301"/>
        <end position="314"/>
    </location>
</feature>
<feature type="transmembrane region" description="Helical" evidence="2">
    <location>
        <begin position="65"/>
        <end position="89"/>
    </location>
</feature>
<protein>
    <recommendedName>
        <fullName evidence="3">DUF6708 domain-containing protein</fullName>
    </recommendedName>
</protein>
<dbReference type="Pfam" id="PF20455">
    <property type="entry name" value="DUF6708"/>
    <property type="match status" value="1"/>
</dbReference>
<evidence type="ECO:0000313" key="4">
    <source>
        <dbReference type="EMBL" id="TCS33315.1"/>
    </source>
</evidence>
<evidence type="ECO:0000256" key="1">
    <source>
        <dbReference type="SAM" id="MobiDB-lite"/>
    </source>
</evidence>
<keyword evidence="5" id="KW-1185">Reference proteome</keyword>
<dbReference type="OrthoDB" id="8915060at2"/>
<dbReference type="InterPro" id="IPR046554">
    <property type="entry name" value="DUF6708"/>
</dbReference>
<comment type="caution">
    <text evidence="4">The sequence shown here is derived from an EMBL/GenBank/DDBJ whole genome shotgun (WGS) entry which is preliminary data.</text>
</comment>
<feature type="region of interest" description="Disordered" evidence="1">
    <location>
        <begin position="301"/>
        <end position="320"/>
    </location>
</feature>
<keyword evidence="2" id="KW-1133">Transmembrane helix</keyword>
<gene>
    <name evidence="4" type="ORF">EDC30_11770</name>
</gene>
<feature type="domain" description="DUF6708" evidence="3">
    <location>
        <begin position="114"/>
        <end position="295"/>
    </location>
</feature>
<organism evidence="4 5">
    <name type="scientific">Paucimonas lemoignei</name>
    <name type="common">Pseudomonas lemoignei</name>
    <dbReference type="NCBI Taxonomy" id="29443"/>
    <lineage>
        <taxon>Bacteria</taxon>
        <taxon>Pseudomonadati</taxon>
        <taxon>Pseudomonadota</taxon>
        <taxon>Betaproteobacteria</taxon>
        <taxon>Burkholderiales</taxon>
        <taxon>Burkholderiaceae</taxon>
        <taxon>Paucimonas</taxon>
    </lineage>
</organism>
<dbReference type="RefSeq" id="WP_132260270.1">
    <property type="nucleotide sequence ID" value="NZ_SLZQ01000017.1"/>
</dbReference>
<dbReference type="Proteomes" id="UP000295382">
    <property type="component" value="Unassembled WGS sequence"/>
</dbReference>
<sequence>MYSPEFVKNFKVERPLTNEERSQQLKQKERLAEFDEAIPHYELAVIQLNNTFVELTDRNYSVRGIGSAITGFFVIILSWFIAAIWMETINEWGDEFHSGRILTVSFMSIFGGLVVCALLWFLQRETFSYTHFPLRLNRKNRMVYVWRRDGTVLSAPWDKLFFQVRSYNDWGGKTYDILGHMLENDGNTVKETFAFSSYSSSDAKDLREHFEYFRRYMENGPEQPHRMLKICLPIATRRETWWEGFMRLLLNMNGWPLLQIILSPFYFICSLGRWVAMRTSRIPQWPKWVEQECTIDSGDPYRRDSGWEAAKESAGKSAAA</sequence>
<feature type="transmembrane region" description="Helical" evidence="2">
    <location>
        <begin position="101"/>
        <end position="122"/>
    </location>
</feature>
<keyword evidence="2" id="KW-0472">Membrane</keyword>
<feature type="transmembrane region" description="Helical" evidence="2">
    <location>
        <begin position="255"/>
        <end position="276"/>
    </location>
</feature>
<evidence type="ECO:0000256" key="2">
    <source>
        <dbReference type="SAM" id="Phobius"/>
    </source>
</evidence>
<name>A0A4R3HS47_PAULE</name>
<reference evidence="4 5" key="1">
    <citation type="submission" date="2019-03" db="EMBL/GenBank/DDBJ databases">
        <title>Genomic Encyclopedia of Type Strains, Phase IV (KMG-IV): sequencing the most valuable type-strain genomes for metagenomic binning, comparative biology and taxonomic classification.</title>
        <authorList>
            <person name="Goeker M."/>
        </authorList>
    </citation>
    <scope>NUCLEOTIDE SEQUENCE [LARGE SCALE GENOMIC DNA]</scope>
    <source>
        <strain evidence="4 5">DSM 7445</strain>
    </source>
</reference>
<evidence type="ECO:0000259" key="3">
    <source>
        <dbReference type="Pfam" id="PF20455"/>
    </source>
</evidence>
<dbReference type="AlphaFoldDB" id="A0A4R3HS47"/>